<reference evidence="1 2" key="1">
    <citation type="submission" date="2017-05" db="EMBL/GenBank/DDBJ databases">
        <title>The complete genome sequence of Deinococcus ficus isolated from the rhizosphere of the Ficus religiosa L. in Taiwan.</title>
        <authorList>
            <person name="Wu K.-M."/>
            <person name="Liao T.-L."/>
            <person name="Liu Y.-M."/>
            <person name="Young C.-C."/>
            <person name="Tsai S.-F."/>
        </authorList>
    </citation>
    <scope>NUCLEOTIDE SEQUENCE [LARGE SCALE GENOMIC DNA]</scope>
    <source>
        <strain evidence="1 2">CC-FR2-10</strain>
        <plasmid evidence="2">pdfi2</plasmid>
    </source>
</reference>
<name>A0A221T1Z5_9DEIO</name>
<dbReference type="AlphaFoldDB" id="A0A221T1Z5"/>
<proteinExistence type="predicted"/>
<sequence length="108" mass="11477">MNDPPPNEVHVIHSLTGWLTCLHACLTGAPPPAQIILSRAAISLLREDTGALLHDLAAQGTPVTVIAADLPGMNVQVHDLPVHVHLAADLSCALASARGRRLTPRHWL</sequence>
<organism evidence="1 2">
    <name type="scientific">Deinococcus ficus</name>
    <dbReference type="NCBI Taxonomy" id="317577"/>
    <lineage>
        <taxon>Bacteria</taxon>
        <taxon>Thermotogati</taxon>
        <taxon>Deinococcota</taxon>
        <taxon>Deinococci</taxon>
        <taxon>Deinococcales</taxon>
        <taxon>Deinococcaceae</taxon>
        <taxon>Deinococcus</taxon>
    </lineage>
</organism>
<gene>
    <name evidence="1" type="ORF">DFI_17220</name>
</gene>
<dbReference type="EMBL" id="CP021083">
    <property type="protein sequence ID" value="ASN82927.1"/>
    <property type="molecule type" value="Genomic_DNA"/>
</dbReference>
<dbReference type="Proteomes" id="UP000259030">
    <property type="component" value="Plasmid pDFI2"/>
</dbReference>
<dbReference type="RefSeq" id="WP_027462390.1">
    <property type="nucleotide sequence ID" value="NZ_CP021083.1"/>
</dbReference>
<keyword evidence="2" id="KW-1185">Reference proteome</keyword>
<keyword evidence="1" id="KW-0614">Plasmid</keyword>
<evidence type="ECO:0000313" key="2">
    <source>
        <dbReference type="Proteomes" id="UP000259030"/>
    </source>
</evidence>
<dbReference type="KEGG" id="dfc:DFI_17220"/>
<geneLocation type="plasmid" evidence="2">
    <name>pdfi2</name>
</geneLocation>
<evidence type="ECO:0000313" key="1">
    <source>
        <dbReference type="EMBL" id="ASN82927.1"/>
    </source>
</evidence>
<accession>A0A221T1Z5</accession>
<protein>
    <submittedName>
        <fullName evidence="1">Uncharacterized protein</fullName>
    </submittedName>
</protein>